<evidence type="ECO:0000256" key="4">
    <source>
        <dbReference type="ARBA" id="ARBA00022475"/>
    </source>
</evidence>
<organism evidence="9 10">
    <name type="scientific">Geoalkalibacter ferrihydriticus DSM 17813</name>
    <dbReference type="NCBI Taxonomy" id="1121915"/>
    <lineage>
        <taxon>Bacteria</taxon>
        <taxon>Pseudomonadati</taxon>
        <taxon>Thermodesulfobacteriota</taxon>
        <taxon>Desulfuromonadia</taxon>
        <taxon>Desulfuromonadales</taxon>
        <taxon>Geoalkalibacteraceae</taxon>
        <taxon>Geoalkalibacter</taxon>
    </lineage>
</organism>
<dbReference type="GO" id="GO:0005886">
    <property type="term" value="C:plasma membrane"/>
    <property type="evidence" value="ECO:0007669"/>
    <property type="project" value="UniProtKB-SubCell"/>
</dbReference>
<dbReference type="FunFam" id="1.20.58.340:FF:000012">
    <property type="entry name" value="Magnesium transport protein CorA"/>
    <property type="match status" value="1"/>
</dbReference>
<dbReference type="EMBL" id="JWJD01000001">
    <property type="protein sequence ID" value="KIH78062.1"/>
    <property type="molecule type" value="Genomic_DNA"/>
</dbReference>
<dbReference type="GO" id="GO:0050897">
    <property type="term" value="F:cobalt ion binding"/>
    <property type="evidence" value="ECO:0007669"/>
    <property type="project" value="TreeGrafter"/>
</dbReference>
<dbReference type="GO" id="GO:0000287">
    <property type="term" value="F:magnesium ion binding"/>
    <property type="evidence" value="ECO:0007669"/>
    <property type="project" value="TreeGrafter"/>
</dbReference>
<dbReference type="CDD" id="cd12828">
    <property type="entry name" value="TmCorA-like_1"/>
    <property type="match status" value="1"/>
</dbReference>
<sequence length="354" mass="40802">MARKIIKKRGKKVGAAPGTLVHIGEKSSMGANIRVIDYDQEHLTDTRIHAPDMCGSYRDSHSVSWINIDGVHQTEVIENLGKSFGLHPLVMEDILNTDQRPKVESYEDYLYIVIKMLLYDEVRHETRTEQVSLILGRHFVLSFQEFSGDVFEGVRERLRSGRRIRFMGTDYLAYALLDAIVDHYFILLEKFGDQVEILEEELIADPTPATLAKIHHFKREMLLLRKAVWPLREVLSSLTREENPQISAETRLFLRDVYDHTIHVIDTVETLRDLLAGMLDIYLSSISNRMNEIMKVLTIMATIFIPLTFIAGVYGMNFEHMPELAWPWAYPAVLLLMLGVAGGLLVFFRRKNWL</sequence>
<dbReference type="Pfam" id="PF01544">
    <property type="entry name" value="CorA"/>
    <property type="match status" value="1"/>
</dbReference>
<evidence type="ECO:0000256" key="3">
    <source>
        <dbReference type="ARBA" id="ARBA00022448"/>
    </source>
</evidence>
<dbReference type="Gene3D" id="3.30.460.20">
    <property type="entry name" value="CorA soluble domain-like"/>
    <property type="match status" value="1"/>
</dbReference>
<reference evidence="9 10" key="1">
    <citation type="submission" date="2014-12" db="EMBL/GenBank/DDBJ databases">
        <title>Genomes of Geoalkalibacter ferrihydriticus and Geoalkalibacter subterraneus, two haloalkaliphilic metal-reducing members of the Geobacteraceae.</title>
        <authorList>
            <person name="Badalamenti J.P."/>
            <person name="Torres C.I."/>
            <person name="Krajmalnik-Brown R."/>
            <person name="Bond D.R."/>
        </authorList>
    </citation>
    <scope>NUCLEOTIDE SEQUENCE [LARGE SCALE GENOMIC DNA]</scope>
    <source>
        <strain evidence="9 10">DSM 17813</strain>
    </source>
</reference>
<keyword evidence="8" id="KW-0406">Ion transport</keyword>
<evidence type="ECO:0000313" key="10">
    <source>
        <dbReference type="Proteomes" id="UP000035068"/>
    </source>
</evidence>
<dbReference type="InterPro" id="IPR002523">
    <property type="entry name" value="MgTranspt_CorA/ZnTranspt_ZntB"/>
</dbReference>
<dbReference type="SUPFAM" id="SSF144083">
    <property type="entry name" value="Magnesium transport protein CorA, transmembrane region"/>
    <property type="match status" value="1"/>
</dbReference>
<evidence type="ECO:0000256" key="8">
    <source>
        <dbReference type="RuleBase" id="RU362010"/>
    </source>
</evidence>
<dbReference type="GO" id="GO:0015095">
    <property type="term" value="F:magnesium ion transmembrane transporter activity"/>
    <property type="evidence" value="ECO:0007669"/>
    <property type="project" value="UniProtKB-UniRule"/>
</dbReference>
<protein>
    <recommendedName>
        <fullName evidence="8">Magnesium transport protein CorA</fullName>
    </recommendedName>
</protein>
<dbReference type="AlphaFoldDB" id="A0A0C2HZA8"/>
<dbReference type="PANTHER" id="PTHR46494">
    <property type="entry name" value="CORA FAMILY METAL ION TRANSPORTER (EUROFUNG)"/>
    <property type="match status" value="1"/>
</dbReference>
<evidence type="ECO:0000256" key="5">
    <source>
        <dbReference type="ARBA" id="ARBA00022692"/>
    </source>
</evidence>
<name>A0A0C2HZA8_9BACT</name>
<keyword evidence="6 8" id="KW-1133">Transmembrane helix</keyword>
<comment type="similarity">
    <text evidence="2 8">Belongs to the CorA metal ion transporter (MIT) (TC 1.A.35) family.</text>
</comment>
<evidence type="ECO:0000256" key="1">
    <source>
        <dbReference type="ARBA" id="ARBA00004651"/>
    </source>
</evidence>
<dbReference type="NCBIfam" id="TIGR00383">
    <property type="entry name" value="corA"/>
    <property type="match status" value="1"/>
</dbReference>
<dbReference type="GO" id="GO:0015087">
    <property type="term" value="F:cobalt ion transmembrane transporter activity"/>
    <property type="evidence" value="ECO:0007669"/>
    <property type="project" value="UniProtKB-UniRule"/>
</dbReference>
<dbReference type="RefSeq" id="WP_040096819.1">
    <property type="nucleotide sequence ID" value="NZ_JWJD01000001.1"/>
</dbReference>
<keyword evidence="3 8" id="KW-0813">Transport</keyword>
<keyword evidence="4 8" id="KW-1003">Cell membrane</keyword>
<accession>A0A0C2HZA8</accession>
<evidence type="ECO:0000256" key="7">
    <source>
        <dbReference type="ARBA" id="ARBA00023136"/>
    </source>
</evidence>
<comment type="subcellular location">
    <subcellularLocation>
        <location evidence="1">Cell membrane</location>
        <topology evidence="1">Multi-pass membrane protein</topology>
    </subcellularLocation>
    <subcellularLocation>
        <location evidence="8">Membrane</location>
        <topology evidence="8">Multi-pass membrane protein</topology>
    </subcellularLocation>
</comment>
<dbReference type="SUPFAM" id="SSF143865">
    <property type="entry name" value="CorA soluble domain-like"/>
    <property type="match status" value="1"/>
</dbReference>
<keyword evidence="10" id="KW-1185">Reference proteome</keyword>
<comment type="function">
    <text evidence="8">Mediates influx of magnesium ions.</text>
</comment>
<keyword evidence="7 8" id="KW-0472">Membrane</keyword>
<keyword evidence="8" id="KW-0460">Magnesium</keyword>
<feature type="transmembrane region" description="Helical" evidence="8">
    <location>
        <begin position="328"/>
        <end position="348"/>
    </location>
</feature>
<keyword evidence="5 8" id="KW-0812">Transmembrane</keyword>
<dbReference type="Gene3D" id="1.20.58.340">
    <property type="entry name" value="Magnesium transport protein CorA, transmembrane region"/>
    <property type="match status" value="2"/>
</dbReference>
<dbReference type="InterPro" id="IPR045863">
    <property type="entry name" value="CorA_TM1_TM2"/>
</dbReference>
<comment type="caution">
    <text evidence="9">The sequence shown here is derived from an EMBL/GenBank/DDBJ whole genome shotgun (WGS) entry which is preliminary data.</text>
</comment>
<evidence type="ECO:0000256" key="2">
    <source>
        <dbReference type="ARBA" id="ARBA00009765"/>
    </source>
</evidence>
<feature type="transmembrane region" description="Helical" evidence="8">
    <location>
        <begin position="296"/>
        <end position="316"/>
    </location>
</feature>
<gene>
    <name evidence="8" type="primary">corA</name>
    <name evidence="9" type="ORF">GFER_05600</name>
</gene>
<dbReference type="InterPro" id="IPR004488">
    <property type="entry name" value="Mg/Co-transport_prot_CorA"/>
</dbReference>
<dbReference type="InterPro" id="IPR045861">
    <property type="entry name" value="CorA_cytoplasmic_dom"/>
</dbReference>
<evidence type="ECO:0000313" key="9">
    <source>
        <dbReference type="EMBL" id="KIH78062.1"/>
    </source>
</evidence>
<evidence type="ECO:0000256" key="6">
    <source>
        <dbReference type="ARBA" id="ARBA00022989"/>
    </source>
</evidence>
<proteinExistence type="inferred from homology"/>
<dbReference type="PANTHER" id="PTHR46494:SF1">
    <property type="entry name" value="CORA FAMILY METAL ION TRANSPORTER (EUROFUNG)"/>
    <property type="match status" value="1"/>
</dbReference>
<dbReference type="Proteomes" id="UP000035068">
    <property type="component" value="Unassembled WGS sequence"/>
</dbReference>